<dbReference type="OrthoDB" id="10268034at2759"/>
<evidence type="ECO:0000313" key="3">
    <source>
        <dbReference type="Proteomes" id="UP000267096"/>
    </source>
</evidence>
<proteinExistence type="predicted"/>
<dbReference type="GO" id="GO:0043022">
    <property type="term" value="F:ribosome binding"/>
    <property type="evidence" value="ECO:0007669"/>
    <property type="project" value="TreeGrafter"/>
</dbReference>
<dbReference type="PANTHER" id="PTHR10229">
    <property type="entry name" value="GTP-BINDING PROTEIN HFLX"/>
    <property type="match status" value="1"/>
</dbReference>
<dbReference type="SUPFAM" id="SSF52540">
    <property type="entry name" value="P-loop containing nucleoside triphosphate hydrolases"/>
    <property type="match status" value="1"/>
</dbReference>
<dbReference type="EMBL" id="UYRR01001103">
    <property type="protein sequence ID" value="VDK18476.1"/>
    <property type="molecule type" value="Genomic_DNA"/>
</dbReference>
<dbReference type="GO" id="GO:0005525">
    <property type="term" value="F:GTP binding"/>
    <property type="evidence" value="ECO:0007669"/>
    <property type="project" value="InterPro"/>
</dbReference>
<dbReference type="PROSITE" id="PS51705">
    <property type="entry name" value="G_HFLX"/>
    <property type="match status" value="1"/>
</dbReference>
<dbReference type="PRINTS" id="PR00326">
    <property type="entry name" value="GTP1OBG"/>
</dbReference>
<sequence length="271" mass="30321">MEILRYREQSLRKRLKLAVEEKETTVSEETSQRGIAATVALVGYTNAGKSSLIRRLTGNESIFVEDRLFATLDASSHFCRLPSGIPILLTDTIGFISDLPVQLFASFRATLSHVLNADLLLMVEDVSHPDRKAQREIVLETLEALDVKRSLIESIIFIGNKCDKIDMSKVEEQCDLLNVSCVNSFGIKQLIAEIDKKVMALRGSVVRHMKLRSGSPALAYLYKESLLVKEPIPIDDGNFLLCTVIMDDAQMAMFRARFNLAKVKSQQKLSS</sequence>
<feature type="domain" description="Hflx-type G" evidence="1">
    <location>
        <begin position="37"/>
        <end position="166"/>
    </location>
</feature>
<evidence type="ECO:0000259" key="1">
    <source>
        <dbReference type="PROSITE" id="PS51705"/>
    </source>
</evidence>
<name>A0A3P6PE81_ANISI</name>
<protein>
    <recommendedName>
        <fullName evidence="1">Hflx-type G domain-containing protein</fullName>
    </recommendedName>
</protein>
<dbReference type="InterPro" id="IPR016496">
    <property type="entry name" value="GTPase_HflX"/>
</dbReference>
<accession>A0A3P6PE81</accession>
<dbReference type="PANTHER" id="PTHR10229:SF0">
    <property type="entry name" value="GTP-BINDING PROTEIN 6-RELATED"/>
    <property type="match status" value="1"/>
</dbReference>
<dbReference type="GO" id="GO:0005737">
    <property type="term" value="C:cytoplasm"/>
    <property type="evidence" value="ECO:0007669"/>
    <property type="project" value="TreeGrafter"/>
</dbReference>
<dbReference type="Proteomes" id="UP000267096">
    <property type="component" value="Unassembled WGS sequence"/>
</dbReference>
<dbReference type="FunFam" id="3.40.50.300:FF:000886">
    <property type="entry name" value="Putative GTP-binding protein 6"/>
    <property type="match status" value="1"/>
</dbReference>
<keyword evidence="3" id="KW-1185">Reference proteome</keyword>
<evidence type="ECO:0000313" key="2">
    <source>
        <dbReference type="EMBL" id="VDK18476.1"/>
    </source>
</evidence>
<organism evidence="2 3">
    <name type="scientific">Anisakis simplex</name>
    <name type="common">Herring worm</name>
    <dbReference type="NCBI Taxonomy" id="6269"/>
    <lineage>
        <taxon>Eukaryota</taxon>
        <taxon>Metazoa</taxon>
        <taxon>Ecdysozoa</taxon>
        <taxon>Nematoda</taxon>
        <taxon>Chromadorea</taxon>
        <taxon>Rhabditida</taxon>
        <taxon>Spirurina</taxon>
        <taxon>Ascaridomorpha</taxon>
        <taxon>Ascaridoidea</taxon>
        <taxon>Anisakidae</taxon>
        <taxon>Anisakis</taxon>
        <taxon>Anisakis simplex complex</taxon>
    </lineage>
</organism>
<dbReference type="Pfam" id="PF01926">
    <property type="entry name" value="MMR_HSR1"/>
    <property type="match status" value="1"/>
</dbReference>
<dbReference type="AlphaFoldDB" id="A0A3P6PE81"/>
<dbReference type="InterPro" id="IPR027417">
    <property type="entry name" value="P-loop_NTPase"/>
</dbReference>
<dbReference type="InterPro" id="IPR006073">
    <property type="entry name" value="GTP-bd"/>
</dbReference>
<reference evidence="2 3" key="1">
    <citation type="submission" date="2018-11" db="EMBL/GenBank/DDBJ databases">
        <authorList>
            <consortium name="Pathogen Informatics"/>
        </authorList>
    </citation>
    <scope>NUCLEOTIDE SEQUENCE [LARGE SCALE GENOMIC DNA]</scope>
</reference>
<gene>
    <name evidence="2" type="ORF">ASIM_LOCUS1162</name>
</gene>
<dbReference type="InterPro" id="IPR030394">
    <property type="entry name" value="G_HFLX_dom"/>
</dbReference>
<dbReference type="Gene3D" id="3.40.50.300">
    <property type="entry name" value="P-loop containing nucleotide triphosphate hydrolases"/>
    <property type="match status" value="1"/>
</dbReference>